<dbReference type="InterPro" id="IPR023415">
    <property type="entry name" value="LDLR_class-A_CS"/>
</dbReference>
<feature type="disulfide bond" evidence="8">
    <location>
        <begin position="129"/>
        <end position="141"/>
    </location>
</feature>
<feature type="signal peptide" evidence="9">
    <location>
        <begin position="1"/>
        <end position="17"/>
    </location>
</feature>
<evidence type="ECO:0000256" key="3">
    <source>
        <dbReference type="ARBA" id="ARBA00022692"/>
    </source>
</evidence>
<comment type="caution">
    <text evidence="8">Lacks conserved residue(s) required for the propagation of feature annotation.</text>
</comment>
<gene>
    <name evidence="11 12" type="primary">LOC117575536</name>
</gene>
<keyword evidence="3" id="KW-0812">Transmembrane</keyword>
<dbReference type="SMART" id="SM00192">
    <property type="entry name" value="LDLa"/>
    <property type="match status" value="4"/>
</dbReference>
<keyword evidence="7 8" id="KW-1015">Disulfide bond</keyword>
<dbReference type="InterPro" id="IPR035976">
    <property type="entry name" value="Sushi/SCR/CCP_sf"/>
</dbReference>
<feature type="disulfide bond" evidence="8">
    <location>
        <begin position="169"/>
        <end position="181"/>
    </location>
</feature>
<keyword evidence="10" id="KW-1185">Reference proteome</keyword>
<keyword evidence="9" id="KW-0732">Signal</keyword>
<evidence type="ECO:0000256" key="2">
    <source>
        <dbReference type="ARBA" id="ARBA00004308"/>
    </source>
</evidence>
<dbReference type="GeneID" id="117575536"/>
<feature type="chain" id="PRO_5044654752" evidence="9">
    <location>
        <begin position="18"/>
        <end position="312"/>
    </location>
</feature>
<dbReference type="SUPFAM" id="SSF57535">
    <property type="entry name" value="Complement control module/SCR domain"/>
    <property type="match status" value="1"/>
</dbReference>
<feature type="disulfide bond" evidence="8">
    <location>
        <begin position="136"/>
        <end position="154"/>
    </location>
</feature>
<sequence length="312" mass="34886">MLRYFFLSVLIAPQFMGYSVVLHQSIFRCDNYNQSVVQQAITSIPLSQVCDGRKDCLDGSDEFLAVCKLNPSAPEYRPQLFFYCASGAPISNNKVCDDSDDCWDRSDELPLNCNDTLADQMLESQRGNCGEGAWQCVDKECIPTSSLCNGKIDCSDGADEALAQCYEECKENQFQCGNGICISKDQVCDNIIDCPMDGADELQKVCEYVDRYKPSNSYRPCNEGPKAIVKIIGNLFSESSTYHIANGIKYVFPNEPVRFSCPIYRTLVGLEWNVCMLNGTWHHDFPKCLSPPELSAYKAELNRTNLSTNKSG</sequence>
<feature type="disulfide bond" evidence="8">
    <location>
        <begin position="176"/>
        <end position="194"/>
    </location>
</feature>
<dbReference type="CDD" id="cd00112">
    <property type="entry name" value="LDLa"/>
    <property type="match status" value="3"/>
</dbReference>
<evidence type="ECO:0000256" key="9">
    <source>
        <dbReference type="SAM" id="SignalP"/>
    </source>
</evidence>
<protein>
    <submittedName>
        <fullName evidence="11">Very low-density lipoprotein receptor-like isoform X3</fullName>
    </submittedName>
    <submittedName>
        <fullName evidence="12">Very low-density lipoprotein receptor-like isoform X4</fullName>
    </submittedName>
</protein>
<comment type="subcellular location">
    <subcellularLocation>
        <location evidence="2">Endomembrane system</location>
    </subcellularLocation>
    <subcellularLocation>
        <location evidence="1">Membrane</location>
        <topology evidence="1">Single-pass membrane protein</topology>
    </subcellularLocation>
</comment>
<evidence type="ECO:0000256" key="1">
    <source>
        <dbReference type="ARBA" id="ARBA00004167"/>
    </source>
</evidence>
<dbReference type="PROSITE" id="PS50068">
    <property type="entry name" value="LDLRA_2"/>
    <property type="match status" value="3"/>
</dbReference>
<keyword evidence="4" id="KW-0677">Repeat</keyword>
<dbReference type="InterPro" id="IPR036055">
    <property type="entry name" value="LDL_receptor-like_sf"/>
</dbReference>
<dbReference type="GO" id="GO:0012505">
    <property type="term" value="C:endomembrane system"/>
    <property type="evidence" value="ECO:0007669"/>
    <property type="project" value="UniProtKB-SubCell"/>
</dbReference>
<accession>A0A6P8XWJ8</accession>
<organism evidence="10 12">
    <name type="scientific">Drosophila albomicans</name>
    <name type="common">Fruit fly</name>
    <dbReference type="NCBI Taxonomy" id="7291"/>
    <lineage>
        <taxon>Eukaryota</taxon>
        <taxon>Metazoa</taxon>
        <taxon>Ecdysozoa</taxon>
        <taxon>Arthropoda</taxon>
        <taxon>Hexapoda</taxon>
        <taxon>Insecta</taxon>
        <taxon>Pterygota</taxon>
        <taxon>Neoptera</taxon>
        <taxon>Endopterygota</taxon>
        <taxon>Diptera</taxon>
        <taxon>Brachycera</taxon>
        <taxon>Muscomorpha</taxon>
        <taxon>Ephydroidea</taxon>
        <taxon>Drosophilidae</taxon>
        <taxon>Drosophila</taxon>
    </lineage>
</organism>
<name>A0A6P8XWJ8_DROAB</name>
<evidence type="ECO:0000313" key="12">
    <source>
        <dbReference type="RefSeq" id="XP_034115680.1"/>
    </source>
</evidence>
<evidence type="ECO:0000256" key="5">
    <source>
        <dbReference type="ARBA" id="ARBA00022989"/>
    </source>
</evidence>
<dbReference type="OrthoDB" id="2019384at2759"/>
<evidence type="ECO:0000313" key="11">
    <source>
        <dbReference type="RefSeq" id="XP_034115679.1"/>
    </source>
</evidence>
<dbReference type="GO" id="GO:0016192">
    <property type="term" value="P:vesicle-mediated transport"/>
    <property type="evidence" value="ECO:0007669"/>
    <property type="project" value="UniProtKB-ARBA"/>
</dbReference>
<dbReference type="Gene3D" id="4.10.400.10">
    <property type="entry name" value="Low-density Lipoprotein Receptor"/>
    <property type="match status" value="4"/>
</dbReference>
<dbReference type="CDD" id="cd00033">
    <property type="entry name" value="CCP"/>
    <property type="match status" value="1"/>
</dbReference>
<dbReference type="RefSeq" id="XP_034115680.1">
    <property type="nucleotide sequence ID" value="XM_034259789.2"/>
</dbReference>
<evidence type="ECO:0000313" key="10">
    <source>
        <dbReference type="Proteomes" id="UP000515160"/>
    </source>
</evidence>
<keyword evidence="6" id="KW-0472">Membrane</keyword>
<dbReference type="InterPro" id="IPR000436">
    <property type="entry name" value="Sushi_SCR_CCP_dom"/>
</dbReference>
<evidence type="ECO:0000256" key="4">
    <source>
        <dbReference type="ARBA" id="ARBA00022737"/>
    </source>
</evidence>
<dbReference type="RefSeq" id="XP_034115679.1">
    <property type="nucleotide sequence ID" value="XM_034259788.2"/>
</dbReference>
<dbReference type="Pfam" id="PF00057">
    <property type="entry name" value="Ldl_recept_a"/>
    <property type="match status" value="4"/>
</dbReference>
<dbReference type="SUPFAM" id="SSF57424">
    <property type="entry name" value="LDL receptor-like module"/>
    <property type="match status" value="4"/>
</dbReference>
<evidence type="ECO:0000256" key="6">
    <source>
        <dbReference type="ARBA" id="ARBA00023136"/>
    </source>
</evidence>
<proteinExistence type="predicted"/>
<keyword evidence="5" id="KW-1133">Transmembrane helix</keyword>
<dbReference type="InterPro" id="IPR050685">
    <property type="entry name" value="LDLR"/>
</dbReference>
<dbReference type="Proteomes" id="UP000515160">
    <property type="component" value="Chromosome 2R"/>
</dbReference>
<dbReference type="PRINTS" id="PR00261">
    <property type="entry name" value="LDLRECEPTOR"/>
</dbReference>
<dbReference type="AlphaFoldDB" id="A0A6P8XWJ8"/>
<reference evidence="11 12" key="1">
    <citation type="submission" date="2025-04" db="UniProtKB">
        <authorList>
            <consortium name="RefSeq"/>
        </authorList>
    </citation>
    <scope>IDENTIFICATION</scope>
    <source>
        <strain evidence="11 12">15112-1751.03</strain>
        <tissue evidence="11 12">Whole Adult</tissue>
    </source>
</reference>
<evidence type="ECO:0000256" key="7">
    <source>
        <dbReference type="ARBA" id="ARBA00023157"/>
    </source>
</evidence>
<dbReference type="PANTHER" id="PTHR24270">
    <property type="entry name" value="LOW-DENSITY LIPOPROTEIN RECEPTOR-RELATED"/>
    <property type="match status" value="1"/>
</dbReference>
<evidence type="ECO:0000256" key="8">
    <source>
        <dbReference type="PROSITE-ProRule" id="PRU00124"/>
    </source>
</evidence>
<dbReference type="InterPro" id="IPR002172">
    <property type="entry name" value="LDrepeatLR_classA_rpt"/>
</dbReference>
<dbReference type="PROSITE" id="PS01209">
    <property type="entry name" value="LDLRA_1"/>
    <property type="match status" value="1"/>
</dbReference>
<dbReference type="GO" id="GO:0005886">
    <property type="term" value="C:plasma membrane"/>
    <property type="evidence" value="ECO:0007669"/>
    <property type="project" value="TreeGrafter"/>
</dbReference>